<evidence type="ECO:0000256" key="4">
    <source>
        <dbReference type="ARBA" id="ARBA00022722"/>
    </source>
</evidence>
<organism evidence="12 13">
    <name type="scientific">Pseudomonas syringae pv. coriandricola</name>
    <dbReference type="NCBI Taxonomy" id="264453"/>
    <lineage>
        <taxon>Bacteria</taxon>
        <taxon>Pseudomonadati</taxon>
        <taxon>Pseudomonadota</taxon>
        <taxon>Gammaproteobacteria</taxon>
        <taxon>Pseudomonadales</taxon>
        <taxon>Pseudomonadaceae</taxon>
        <taxon>Pseudomonas</taxon>
    </lineage>
</organism>
<dbReference type="Gene3D" id="3.90.540.10">
    <property type="entry name" value="Colicin/pyocin, DNase domain"/>
    <property type="match status" value="1"/>
</dbReference>
<feature type="domain" description="Pyosin/cloacin translocation" evidence="11">
    <location>
        <begin position="396"/>
        <end position="527"/>
    </location>
</feature>
<keyword evidence="3" id="KW-0929">Antimicrobial</keyword>
<keyword evidence="6" id="KW-0378">Hydrolase</keyword>
<dbReference type="InterPro" id="IPR044925">
    <property type="entry name" value="His-Me_finger_sf"/>
</dbReference>
<dbReference type="GO" id="GO:0030153">
    <property type="term" value="P:bacteriocin immunity"/>
    <property type="evidence" value="ECO:0007669"/>
    <property type="project" value="UniProtKB-KW"/>
</dbReference>
<feature type="compositionally biased region" description="Gly residues" evidence="10">
    <location>
        <begin position="46"/>
        <end position="72"/>
    </location>
</feature>
<evidence type="ECO:0000256" key="7">
    <source>
        <dbReference type="ARBA" id="ARBA00023022"/>
    </source>
</evidence>
<protein>
    <submittedName>
        <fullName evidence="12">Putative Pyocin/colicin protein</fullName>
    </submittedName>
</protein>
<dbReference type="CDD" id="cd16363">
    <property type="entry name" value="Col_Im_like"/>
    <property type="match status" value="1"/>
</dbReference>
<evidence type="ECO:0000256" key="6">
    <source>
        <dbReference type="ARBA" id="ARBA00022801"/>
    </source>
</evidence>
<keyword evidence="7" id="KW-0044">Antibiotic</keyword>
<dbReference type="GO" id="GO:0031640">
    <property type="term" value="P:killing of cells of another organism"/>
    <property type="evidence" value="ECO:0007669"/>
    <property type="project" value="UniProtKB-KW"/>
</dbReference>
<comment type="similarity">
    <text evidence="2">Belongs to the colicins ColE2/ColE8/ColE9 and pyocins S1/S2 family.</text>
</comment>
<evidence type="ECO:0000256" key="1">
    <source>
        <dbReference type="ARBA" id="ARBA00006811"/>
    </source>
</evidence>
<dbReference type="InterPro" id="IPR036302">
    <property type="entry name" value="Pyosin/cloacin_T_dom_sf"/>
</dbReference>
<dbReference type="AlphaFoldDB" id="A0A3M5RHD0"/>
<keyword evidence="5" id="KW-0255">Endonuclease</keyword>
<dbReference type="Pfam" id="PF01320">
    <property type="entry name" value="Colicin_Pyocin"/>
    <property type="match status" value="1"/>
</dbReference>
<dbReference type="GO" id="GO:0015643">
    <property type="term" value="F:toxic substance binding"/>
    <property type="evidence" value="ECO:0007669"/>
    <property type="project" value="InterPro"/>
</dbReference>
<dbReference type="SUPFAM" id="SSF54060">
    <property type="entry name" value="His-Me finger endonucleases"/>
    <property type="match status" value="1"/>
</dbReference>
<dbReference type="GO" id="GO:0004519">
    <property type="term" value="F:endonuclease activity"/>
    <property type="evidence" value="ECO:0007669"/>
    <property type="project" value="UniProtKB-KW"/>
</dbReference>
<dbReference type="InterPro" id="IPR037146">
    <property type="entry name" value="Colicin/pyocin_DNase_dom_sf"/>
</dbReference>
<comment type="caution">
    <text evidence="12">The sequence shown here is derived from an EMBL/GenBank/DDBJ whole genome shotgun (WGS) entry which is preliminary data.</text>
</comment>
<evidence type="ECO:0000256" key="10">
    <source>
        <dbReference type="SAM" id="MobiDB-lite"/>
    </source>
</evidence>
<name>A0A3M5RHD0_9PSED</name>
<accession>A0A3M5RHD0</accession>
<dbReference type="Pfam" id="PF06958">
    <property type="entry name" value="Pyocin_S"/>
    <property type="match status" value="1"/>
</dbReference>
<evidence type="ECO:0000256" key="3">
    <source>
        <dbReference type="ARBA" id="ARBA00022529"/>
    </source>
</evidence>
<dbReference type="Gene3D" id="1.10.1200.20">
    <property type="entry name" value="Colicin E immunity protein"/>
    <property type="match status" value="1"/>
</dbReference>
<dbReference type="GO" id="GO:0042742">
    <property type="term" value="P:defense response to bacterium"/>
    <property type="evidence" value="ECO:0007669"/>
    <property type="project" value="UniProtKB-KW"/>
</dbReference>
<evidence type="ECO:0000256" key="2">
    <source>
        <dbReference type="ARBA" id="ARBA00009346"/>
    </source>
</evidence>
<dbReference type="Pfam" id="PF21431">
    <property type="entry name" value="Col-Pyo_DNase"/>
    <property type="match status" value="1"/>
</dbReference>
<feature type="region of interest" description="Disordered" evidence="10">
    <location>
        <begin position="43"/>
        <end position="77"/>
    </location>
</feature>
<reference evidence="12 13" key="1">
    <citation type="submission" date="2018-08" db="EMBL/GenBank/DDBJ databases">
        <title>Recombination of ecologically and evolutionarily significant loci maintains genetic cohesion in the Pseudomonas syringae species complex.</title>
        <authorList>
            <person name="Dillon M."/>
            <person name="Thakur S."/>
            <person name="Almeida R.N.D."/>
            <person name="Weir B.S."/>
            <person name="Guttman D.S."/>
        </authorList>
    </citation>
    <scope>NUCLEOTIDE SEQUENCE [LARGE SCALE GENOMIC DNA]</scope>
    <source>
        <strain evidence="12 13">ICMP 9829</strain>
    </source>
</reference>
<dbReference type="GO" id="GO:0016787">
    <property type="term" value="F:hydrolase activity"/>
    <property type="evidence" value="ECO:0007669"/>
    <property type="project" value="UniProtKB-KW"/>
</dbReference>
<evidence type="ECO:0000313" key="13">
    <source>
        <dbReference type="Proteomes" id="UP000274212"/>
    </source>
</evidence>
<keyword evidence="9" id="KW-0078">Bacteriocin</keyword>
<feature type="region of interest" description="Disordered" evidence="10">
    <location>
        <begin position="109"/>
        <end position="144"/>
    </location>
</feature>
<dbReference type="InterPro" id="IPR016128">
    <property type="entry name" value="Pyosin/cloacin_T_dom"/>
</dbReference>
<dbReference type="PRINTS" id="PR01299">
    <property type="entry name" value="PYOCIN"/>
</dbReference>
<sequence>MSRHTANKENCMADEQEKHIYVKYWPIPDLGSADRAAAEAAANKASGGGNSGWSIGIGGGGGGPSTTGLGPGRGRRRGITNKQLRRLLRQQEAEAHALAQRQAAEHAAHLARVEAEAHARAMAEAAERERVETQVRAQAEKDQAHRQALETLTASYPSLQSGLAQNYLLASASLPNDLQKEIASGHDLNADPPRDEQTLELILQKKTRVNYLLAIKQPLLDERRAQALSLTGQELDHATQKDHLNYLVYYSQGDPPRVQQAHEAWVNALSQTYEAKLLAESVTLLNEQSAALSMRHAELSLANKPVSQEARQAAGIDKLWSVIAPASTTTAAPGIRTVATNIAKDQLIRIATRTLGSNLVTLLAMYPQPLGDAELPPAVIATPLSQLNLPPHIDLHYLASVKGTLDVPHRLTSDEAGTSATRWVATDGVKVGTKVRVRTFTYNAQNNSYEFIRDGESTPALIWTPIARPADSSTSSPAGPPALPVDPGNVVTPFVPELEAYPAIDRDDPDDYILISPIDSGLPNSYLLFKDPRSIPGVASGYGEVVNGVWLGDKTRAEGASIPAHIADQLRGRRFGDFASLRKATWIAVADDPELGKQFTQNNLEIMRGGGAPHPKLSDQAGGRTRFEIHHKNYISKGGAVYDIDNLVIMTPRQHIDHHRSQKKMIFKEKLEDYTEEEFLEFLRGLSSQHIQLHGDEFVKHMDRLVKHFVKVTEHPAQTDVIFYPEEGQEDTPEGILKTIKEWRAENGKPGFKR</sequence>
<evidence type="ECO:0000256" key="5">
    <source>
        <dbReference type="ARBA" id="ARBA00022759"/>
    </source>
</evidence>
<dbReference type="InterPro" id="IPR000290">
    <property type="entry name" value="Colicin_pyocin"/>
</dbReference>
<proteinExistence type="inferred from homology"/>
<dbReference type="SUPFAM" id="SSF47345">
    <property type="entry name" value="Colicin E immunity proteins"/>
    <property type="match status" value="1"/>
</dbReference>
<evidence type="ECO:0000259" key="11">
    <source>
        <dbReference type="Pfam" id="PF06958"/>
    </source>
</evidence>
<evidence type="ECO:0000313" key="12">
    <source>
        <dbReference type="EMBL" id="RMU08208.1"/>
    </source>
</evidence>
<comment type="similarity">
    <text evidence="1">Belongs to the colicin/pyosin nuclease family.</text>
</comment>
<dbReference type="EMBL" id="RBTT01000189">
    <property type="protein sequence ID" value="RMU08208.1"/>
    <property type="molecule type" value="Genomic_DNA"/>
</dbReference>
<dbReference type="SUPFAM" id="SSF69369">
    <property type="entry name" value="Cloacin translocation domain"/>
    <property type="match status" value="1"/>
</dbReference>
<gene>
    <name evidence="12" type="ORF">ALP36_04667</name>
</gene>
<dbReference type="InterPro" id="IPR035900">
    <property type="entry name" value="Colicin_E_sf"/>
</dbReference>
<keyword evidence="4" id="KW-0540">Nuclease</keyword>
<evidence type="ECO:0000256" key="9">
    <source>
        <dbReference type="ARBA" id="ARBA00023048"/>
    </source>
</evidence>
<keyword evidence="8" id="KW-0079">Bacteriocin immunity</keyword>
<evidence type="ECO:0000256" key="8">
    <source>
        <dbReference type="ARBA" id="ARBA00023025"/>
    </source>
</evidence>
<dbReference type="Proteomes" id="UP000274212">
    <property type="component" value="Unassembled WGS sequence"/>
</dbReference>